<keyword evidence="1" id="KW-0808">Transferase</keyword>
<dbReference type="HOGENOM" id="CLU_068669_0_0_4"/>
<organism evidence="1 2">
    <name type="scientific">Methylotenera versatilis (strain 301)</name>
    <dbReference type="NCBI Taxonomy" id="666681"/>
    <lineage>
        <taxon>Bacteria</taxon>
        <taxon>Pseudomonadati</taxon>
        <taxon>Pseudomonadota</taxon>
        <taxon>Betaproteobacteria</taxon>
        <taxon>Nitrosomonadales</taxon>
        <taxon>Methylophilaceae</taxon>
        <taxon>Methylotenera</taxon>
    </lineage>
</organism>
<dbReference type="SUPFAM" id="SSF53335">
    <property type="entry name" value="S-adenosyl-L-methionine-dependent methyltransferases"/>
    <property type="match status" value="1"/>
</dbReference>
<dbReference type="EMBL" id="CP002056">
    <property type="protein sequence ID" value="ADI29619.1"/>
    <property type="molecule type" value="Genomic_DNA"/>
</dbReference>
<dbReference type="OrthoDB" id="8564939at2"/>
<dbReference type="Gene3D" id="3.40.50.150">
    <property type="entry name" value="Vaccinia Virus protein VP39"/>
    <property type="match status" value="1"/>
</dbReference>
<protein>
    <submittedName>
        <fullName evidence="1">Methyltransferase type 11</fullName>
    </submittedName>
</protein>
<sequence>MQNKIRTQPKPNCMCCGSDGIYLYTSLQDRLFGVEGEWNLKRCKSQQCGLIWLDPMPINEDIYQAYESYYTHVDNVPSKHSIISKIISGYRAYEYGYLIDQTTLLHRILGKALSFFGFIKEHMDYPFIYFKDMPKGKLLELGSGNGDTLKLFKDWGWQAEGLDFDSKAVENASSKGLKVHQGNIFAQNFTSNTFDAIFSSHVMEHVPDPIGLMQEGLRVLKPNGCFVAVTPNASSRLHEKFKINWRGLEPPRHLQIFCPKSILYAAQQAGFKKIIITTGNYSAINIWLMSYKLSKEGAIQEQHSTYTRYFAHLVRFFLNVTHRFSLLSGEEIILIAYK</sequence>
<dbReference type="Pfam" id="PF13489">
    <property type="entry name" value="Methyltransf_23"/>
    <property type="match status" value="1"/>
</dbReference>
<evidence type="ECO:0000313" key="1">
    <source>
        <dbReference type="EMBL" id="ADI29619.1"/>
    </source>
</evidence>
<keyword evidence="2" id="KW-1185">Reference proteome</keyword>
<dbReference type="CDD" id="cd02440">
    <property type="entry name" value="AdoMet_MTases"/>
    <property type="match status" value="1"/>
</dbReference>
<reference evidence="2" key="1">
    <citation type="submission" date="2010-05" db="EMBL/GenBank/DDBJ databases">
        <title>Complete sequence of Methylotenera sp. 301.</title>
        <authorList>
            <person name="Lucas S."/>
            <person name="Copeland A."/>
            <person name="Lapidus A."/>
            <person name="Cheng J.-F."/>
            <person name="Bruce D."/>
            <person name="Goodwin L."/>
            <person name="Pitluck S."/>
            <person name="Clum A."/>
            <person name="Land M."/>
            <person name="Hauser L."/>
            <person name="Kyrpides N."/>
            <person name="Ivanova N."/>
            <person name="Chistoservova L."/>
            <person name="Kalyuzhnaya M."/>
            <person name="Woyke T."/>
        </authorList>
    </citation>
    <scope>NUCLEOTIDE SEQUENCE [LARGE SCALE GENOMIC DNA]</scope>
    <source>
        <strain evidence="2">301</strain>
    </source>
</reference>
<evidence type="ECO:0000313" key="2">
    <source>
        <dbReference type="Proteomes" id="UP000000383"/>
    </source>
</evidence>
<dbReference type="GO" id="GO:0008168">
    <property type="term" value="F:methyltransferase activity"/>
    <property type="evidence" value="ECO:0007669"/>
    <property type="project" value="UniProtKB-KW"/>
</dbReference>
<dbReference type="AlphaFoldDB" id="D7DHT4"/>
<reference evidence="1 2" key="2">
    <citation type="journal article" date="2011" name="J. Bacteriol.">
        <title>Genomes of three methylotrophs from a single niche uncover genetic and metabolic divergence of Methylophilaceae.</title>
        <authorList>
            <person name="Lapidus A."/>
            <person name="Clum A."/>
            <person name="Labutti K."/>
            <person name="Kaluzhnaya M.G."/>
            <person name="Lim S."/>
            <person name="Beck D.A."/>
            <person name="Glavina Del Rio T."/>
            <person name="Nolan M."/>
            <person name="Mavromatis K."/>
            <person name="Huntemann M."/>
            <person name="Lucas S."/>
            <person name="Lidstrom M.E."/>
            <person name="Ivanova N."/>
            <person name="Chistoserdova L."/>
        </authorList>
    </citation>
    <scope>NUCLEOTIDE SEQUENCE [LARGE SCALE GENOMIC DNA]</scope>
    <source>
        <strain evidence="1 2">301</strain>
    </source>
</reference>
<dbReference type="STRING" id="666681.M301_1235"/>
<dbReference type="PANTHER" id="PTHR43861">
    <property type="entry name" value="TRANS-ACONITATE 2-METHYLTRANSFERASE-RELATED"/>
    <property type="match status" value="1"/>
</dbReference>
<name>D7DHT4_METV0</name>
<keyword evidence="1" id="KW-0489">Methyltransferase</keyword>
<dbReference type="Proteomes" id="UP000000383">
    <property type="component" value="Chromosome"/>
</dbReference>
<dbReference type="GO" id="GO:0032259">
    <property type="term" value="P:methylation"/>
    <property type="evidence" value="ECO:0007669"/>
    <property type="project" value="UniProtKB-KW"/>
</dbReference>
<accession>D7DHT4</accession>
<proteinExistence type="predicted"/>
<dbReference type="eggNOG" id="COG2226">
    <property type="taxonomic scope" value="Bacteria"/>
</dbReference>
<dbReference type="KEGG" id="meh:M301_1235"/>
<dbReference type="InterPro" id="IPR029063">
    <property type="entry name" value="SAM-dependent_MTases_sf"/>
</dbReference>
<gene>
    <name evidence="1" type="ordered locus">M301_1235</name>
</gene>